<evidence type="ECO:0000259" key="1">
    <source>
        <dbReference type="Pfam" id="PF00149"/>
    </source>
</evidence>
<reference evidence="2 3" key="1">
    <citation type="submission" date="2021-03" db="EMBL/GenBank/DDBJ databases">
        <title>Genomic Encyclopedia of Type Strains, Phase IV (KMG-IV): sequencing the most valuable type-strain genomes for metagenomic binning, comparative biology and taxonomic classification.</title>
        <authorList>
            <person name="Goeker M."/>
        </authorList>
    </citation>
    <scope>NUCLEOTIDE SEQUENCE [LARGE SCALE GENOMIC DNA]</scope>
    <source>
        <strain evidence="2 3">DSM 26048</strain>
    </source>
</reference>
<dbReference type="Gene3D" id="3.60.21.10">
    <property type="match status" value="1"/>
</dbReference>
<dbReference type="EMBL" id="JAGGLB010000008">
    <property type="protein sequence ID" value="MBP1991417.1"/>
    <property type="molecule type" value="Genomic_DNA"/>
</dbReference>
<evidence type="ECO:0000313" key="2">
    <source>
        <dbReference type="EMBL" id="MBP1991417.1"/>
    </source>
</evidence>
<dbReference type="PANTHER" id="PTHR37844">
    <property type="entry name" value="SER/THR PROTEIN PHOSPHATASE SUPERFAMILY (AFU_ORTHOLOGUE AFUA_1G14840)"/>
    <property type="match status" value="1"/>
</dbReference>
<dbReference type="Pfam" id="PF00149">
    <property type="entry name" value="Metallophos"/>
    <property type="match status" value="1"/>
</dbReference>
<protein>
    <submittedName>
        <fullName evidence="2">Phosphodiesterase</fullName>
    </submittedName>
</protein>
<name>A0ABS4IUZ7_9BACL</name>
<comment type="caution">
    <text evidence="2">The sequence shown here is derived from an EMBL/GenBank/DDBJ whole genome shotgun (WGS) entry which is preliminary data.</text>
</comment>
<dbReference type="RefSeq" id="WP_209972166.1">
    <property type="nucleotide sequence ID" value="NZ_JAGGLB010000008.1"/>
</dbReference>
<dbReference type="InterPro" id="IPR029052">
    <property type="entry name" value="Metallo-depent_PP-like"/>
</dbReference>
<organism evidence="2 3">
    <name type="scientific">Paenibacillus eucommiae</name>
    <dbReference type="NCBI Taxonomy" id="1355755"/>
    <lineage>
        <taxon>Bacteria</taxon>
        <taxon>Bacillati</taxon>
        <taxon>Bacillota</taxon>
        <taxon>Bacilli</taxon>
        <taxon>Bacillales</taxon>
        <taxon>Paenibacillaceae</taxon>
        <taxon>Paenibacillus</taxon>
    </lineage>
</organism>
<dbReference type="PANTHER" id="PTHR37844:SF2">
    <property type="entry name" value="SER_THR PROTEIN PHOSPHATASE SUPERFAMILY (AFU_ORTHOLOGUE AFUA_1G14840)"/>
    <property type="match status" value="1"/>
</dbReference>
<feature type="domain" description="Calcineurin-like phosphoesterase" evidence="1">
    <location>
        <begin position="4"/>
        <end position="240"/>
    </location>
</feature>
<dbReference type="Proteomes" id="UP001519287">
    <property type="component" value="Unassembled WGS sequence"/>
</dbReference>
<dbReference type="InterPro" id="IPR004843">
    <property type="entry name" value="Calcineurin-like_PHP"/>
</dbReference>
<dbReference type="SUPFAM" id="SSF56300">
    <property type="entry name" value="Metallo-dependent phosphatases"/>
    <property type="match status" value="1"/>
</dbReference>
<proteinExistence type="predicted"/>
<keyword evidence="3" id="KW-1185">Reference proteome</keyword>
<accession>A0ABS4IUZ7</accession>
<sequence length="274" mass="31718">MPTFDLISDIHLDFWITTGWHIFNKKQSLQAFAASLLPERPSAVLIIAGDLGHRNKQNYKLLKELKNYYSYILLVAGNHDYYMESSSTRYSYAYDSVNRFTEMKKYAQSLSNVYMLDGDIITIDGISYGGCGMWYDFQYGIQILNSNYAKIYKHWLAVSNDAVCTRGITRATTDMFYAEKSKLLRILPHSDVIITHFSPDWSHAPLSRKLDLTTSFYYFDGAPYFPFIKNKIWCFGHLHNRMDYSLHGCRFFNAALGYPQENKGIPKKAIQICT</sequence>
<evidence type="ECO:0000313" key="3">
    <source>
        <dbReference type="Proteomes" id="UP001519287"/>
    </source>
</evidence>
<gene>
    <name evidence="2" type="ORF">J2Z66_003024</name>
</gene>